<dbReference type="InterPro" id="IPR004232">
    <property type="entry name" value="CN_Hdrtase_a/SCN_Hdrlase_g"/>
</dbReference>
<dbReference type="EMBL" id="FOMD01000003">
    <property type="protein sequence ID" value="SFD29941.1"/>
    <property type="molecule type" value="Genomic_DNA"/>
</dbReference>
<dbReference type="RefSeq" id="WP_091560873.1">
    <property type="nucleotide sequence ID" value="NZ_BNAC01000001.1"/>
</dbReference>
<evidence type="ECO:0000313" key="3">
    <source>
        <dbReference type="EMBL" id="SFD29941.1"/>
    </source>
</evidence>
<dbReference type="AlphaFoldDB" id="A0A1I1R6E8"/>
<dbReference type="GO" id="GO:0003824">
    <property type="term" value="F:catalytic activity"/>
    <property type="evidence" value="ECO:0007669"/>
    <property type="project" value="InterPro"/>
</dbReference>
<evidence type="ECO:0000256" key="1">
    <source>
        <dbReference type="ARBA" id="ARBA00022723"/>
    </source>
</evidence>
<dbReference type="Gene3D" id="3.90.330.10">
    <property type="entry name" value="Nitrile hydratase alpha /Thiocyanate hydrolase gamma"/>
    <property type="match status" value="1"/>
</dbReference>
<dbReference type="Pfam" id="PF02979">
    <property type="entry name" value="NHase_alpha"/>
    <property type="match status" value="1"/>
</dbReference>
<sequence length="196" mass="20948">MSGEHHSSTISAQVRRVEALLEERGLLAPGEVDQRIDEFAAGGTPANGARVVARAWVDPGFRDRLLADANAALPEVGLSMAGGLQEQRLKVVANTADVHNVLVCTLCSCYPIALLGPSPSWYKSEAYRSRVVRDPRSVLAEFGVTVPEATGIAVWDASAESRYMVLPRRPQGTDDLDEAGLTALVTRRGLIGTALV</sequence>
<reference evidence="4" key="1">
    <citation type="submission" date="2016-10" db="EMBL/GenBank/DDBJ databases">
        <authorList>
            <person name="Varghese N."/>
            <person name="Submissions S."/>
        </authorList>
    </citation>
    <scope>NUCLEOTIDE SEQUENCE [LARGE SCALE GENOMIC DNA]</scope>
    <source>
        <strain evidence="4">DSM 45962</strain>
    </source>
</reference>
<protein>
    <submittedName>
        <fullName evidence="3">Nitrile hydratase</fullName>
    </submittedName>
</protein>
<organism evidence="3 4">
    <name type="scientific">Klenkia taihuensis</name>
    <dbReference type="NCBI Taxonomy" id="1225127"/>
    <lineage>
        <taxon>Bacteria</taxon>
        <taxon>Bacillati</taxon>
        <taxon>Actinomycetota</taxon>
        <taxon>Actinomycetes</taxon>
        <taxon>Geodermatophilales</taxon>
        <taxon>Geodermatophilaceae</taxon>
        <taxon>Klenkia</taxon>
    </lineage>
</organism>
<evidence type="ECO:0000313" key="4">
    <source>
        <dbReference type="Proteomes" id="UP000199022"/>
    </source>
</evidence>
<keyword evidence="4" id="KW-1185">Reference proteome</keyword>
<evidence type="ECO:0000259" key="2">
    <source>
        <dbReference type="Pfam" id="PF02979"/>
    </source>
</evidence>
<proteinExistence type="predicted"/>
<name>A0A1I1R6E8_9ACTN</name>
<dbReference type="STRING" id="1225127.SAMN05661030_3133"/>
<gene>
    <name evidence="3" type="ORF">SAMN05661030_3133</name>
</gene>
<dbReference type="SUPFAM" id="SSF56209">
    <property type="entry name" value="Nitrile hydratase alpha chain"/>
    <property type="match status" value="1"/>
</dbReference>
<dbReference type="InterPro" id="IPR036648">
    <property type="entry name" value="CN_Hdrase_a/SCN_Hdrase_g_sf"/>
</dbReference>
<keyword evidence="1" id="KW-0479">Metal-binding</keyword>
<feature type="domain" description="Nitrile hydratase alpha/Thiocyanate hydrolase gamma" evidence="2">
    <location>
        <begin position="10"/>
        <end position="194"/>
    </location>
</feature>
<dbReference type="GO" id="GO:0046914">
    <property type="term" value="F:transition metal ion binding"/>
    <property type="evidence" value="ECO:0007669"/>
    <property type="project" value="InterPro"/>
</dbReference>
<dbReference type="Proteomes" id="UP000199022">
    <property type="component" value="Unassembled WGS sequence"/>
</dbReference>
<accession>A0A1I1R6E8</accession>
<dbReference type="OrthoDB" id="528553at2"/>